<evidence type="ECO:0000313" key="2">
    <source>
        <dbReference type="Proteomes" id="UP000789759"/>
    </source>
</evidence>
<dbReference type="EMBL" id="CAJVQA010023234">
    <property type="protein sequence ID" value="CAG8777585.1"/>
    <property type="molecule type" value="Genomic_DNA"/>
</dbReference>
<sequence>QAYKAKAHKHNINVNNSEAENSDNFSYDEVVENNNATSIIKRLQTATNNYYSDNNVLKNYDNESLFAHNELIEIKNNNAQGFAKTLLNTANIFYHETAKRMSTLFILWNQDKTAEEDIEIELSNDRWLDEVNKDDTEGLSEDEIETSN</sequence>
<proteinExistence type="predicted"/>
<organism evidence="1 2">
    <name type="scientific">Cetraspora pellucida</name>
    <dbReference type="NCBI Taxonomy" id="1433469"/>
    <lineage>
        <taxon>Eukaryota</taxon>
        <taxon>Fungi</taxon>
        <taxon>Fungi incertae sedis</taxon>
        <taxon>Mucoromycota</taxon>
        <taxon>Glomeromycotina</taxon>
        <taxon>Glomeromycetes</taxon>
        <taxon>Diversisporales</taxon>
        <taxon>Gigasporaceae</taxon>
        <taxon>Cetraspora</taxon>
    </lineage>
</organism>
<keyword evidence="2" id="KW-1185">Reference proteome</keyword>
<evidence type="ECO:0000313" key="1">
    <source>
        <dbReference type="EMBL" id="CAG8777585.1"/>
    </source>
</evidence>
<reference evidence="1" key="1">
    <citation type="submission" date="2021-06" db="EMBL/GenBank/DDBJ databases">
        <authorList>
            <person name="Kallberg Y."/>
            <person name="Tangrot J."/>
            <person name="Rosling A."/>
        </authorList>
    </citation>
    <scope>NUCLEOTIDE SEQUENCE</scope>
    <source>
        <strain evidence="1">FL966</strain>
    </source>
</reference>
<comment type="caution">
    <text evidence="1">The sequence shown here is derived from an EMBL/GenBank/DDBJ whole genome shotgun (WGS) entry which is preliminary data.</text>
</comment>
<name>A0A9N9JF71_9GLOM</name>
<accession>A0A9N9JF71</accession>
<gene>
    <name evidence="1" type="ORF">CPELLU_LOCUS16209</name>
</gene>
<dbReference type="AlphaFoldDB" id="A0A9N9JF71"/>
<protein>
    <submittedName>
        <fullName evidence="1">21523_t:CDS:1</fullName>
    </submittedName>
</protein>
<dbReference type="Proteomes" id="UP000789759">
    <property type="component" value="Unassembled WGS sequence"/>
</dbReference>
<feature type="non-terminal residue" evidence="1">
    <location>
        <position position="148"/>
    </location>
</feature>
<dbReference type="OrthoDB" id="2423699at2759"/>